<dbReference type="Pfam" id="PF13460">
    <property type="entry name" value="NAD_binding_10"/>
    <property type="match status" value="1"/>
</dbReference>
<evidence type="ECO:0000313" key="2">
    <source>
        <dbReference type="EMBL" id="MBC9932781.1"/>
    </source>
</evidence>
<gene>
    <name evidence="2" type="ORF">ICL07_20510</name>
</gene>
<proteinExistence type="predicted"/>
<feature type="domain" description="NAD(P)-binding" evidence="1">
    <location>
        <begin position="7"/>
        <end position="222"/>
    </location>
</feature>
<dbReference type="InterPro" id="IPR036291">
    <property type="entry name" value="NAD(P)-bd_dom_sf"/>
</dbReference>
<keyword evidence="3" id="KW-1185">Reference proteome</keyword>
<evidence type="ECO:0000313" key="3">
    <source>
        <dbReference type="Proteomes" id="UP000659124"/>
    </source>
</evidence>
<dbReference type="RefSeq" id="WP_188089917.1">
    <property type="nucleotide sequence ID" value="NZ_JACVFC010000003.1"/>
</dbReference>
<dbReference type="EMBL" id="JACVFC010000003">
    <property type="protein sequence ID" value="MBC9932781.1"/>
    <property type="molecule type" value="Genomic_DNA"/>
</dbReference>
<accession>A0ABR7TQM7</accession>
<dbReference type="InterPro" id="IPR016040">
    <property type="entry name" value="NAD(P)-bd_dom"/>
</dbReference>
<sequence length="241" mass="26439">MTIFITGASGATGKLLVERLIQAGHQVKIIVRPGSNIPDTWNNHDKITVIRAVISEMNTDQLAAVLADCQAVASCLGHTPNLKGIYGKPRKLVTNAVALLCNAILNSASGKPVKFVLMNTAGNSNRDLKEPVSWTQKIVISLVRLLVPPHADNENAADYLRVKIGQQHPAIEWVAVRPDTLTDAAHTTAYSIRVSPPRNALFQPGKTSRINVAHFMAQLITDEEQWNRWKGQMPVIYNENV</sequence>
<protein>
    <submittedName>
        <fullName evidence="2">SDR family oxidoreductase</fullName>
    </submittedName>
</protein>
<reference evidence="2 3" key="1">
    <citation type="submission" date="2020-09" db="EMBL/GenBank/DDBJ databases">
        <title>Genome sequences of type strains of Chitinophaga qingshengii and Chitinophaga varians.</title>
        <authorList>
            <person name="Kittiwongwattana C."/>
        </authorList>
    </citation>
    <scope>NUCLEOTIDE SEQUENCE [LARGE SCALE GENOMIC DNA]</scope>
    <source>
        <strain evidence="2 3">JCM 30026</strain>
    </source>
</reference>
<evidence type="ECO:0000259" key="1">
    <source>
        <dbReference type="Pfam" id="PF13460"/>
    </source>
</evidence>
<dbReference type="Gene3D" id="3.40.50.720">
    <property type="entry name" value="NAD(P)-binding Rossmann-like Domain"/>
    <property type="match status" value="1"/>
</dbReference>
<dbReference type="PANTHER" id="PTHR15020:SF11">
    <property type="entry name" value="OS06G0360300 PROTEIN"/>
    <property type="match status" value="1"/>
</dbReference>
<dbReference type="SUPFAM" id="SSF51735">
    <property type="entry name" value="NAD(P)-binding Rossmann-fold domains"/>
    <property type="match status" value="1"/>
</dbReference>
<dbReference type="PANTHER" id="PTHR15020">
    <property type="entry name" value="FLAVIN REDUCTASE-RELATED"/>
    <property type="match status" value="1"/>
</dbReference>
<dbReference type="Proteomes" id="UP000659124">
    <property type="component" value="Unassembled WGS sequence"/>
</dbReference>
<organism evidence="2 3">
    <name type="scientific">Chitinophaga qingshengii</name>
    <dbReference type="NCBI Taxonomy" id="1569794"/>
    <lineage>
        <taxon>Bacteria</taxon>
        <taxon>Pseudomonadati</taxon>
        <taxon>Bacteroidota</taxon>
        <taxon>Chitinophagia</taxon>
        <taxon>Chitinophagales</taxon>
        <taxon>Chitinophagaceae</taxon>
        <taxon>Chitinophaga</taxon>
    </lineage>
</organism>
<comment type="caution">
    <text evidence="2">The sequence shown here is derived from an EMBL/GenBank/DDBJ whole genome shotgun (WGS) entry which is preliminary data.</text>
</comment>
<name>A0ABR7TQM7_9BACT</name>